<reference evidence="2 3" key="1">
    <citation type="submission" date="2017-03" db="EMBL/GenBank/DDBJ databases">
        <authorList>
            <person name="Afonso C.L."/>
            <person name="Miller P.J."/>
            <person name="Scott M.A."/>
            <person name="Spackman E."/>
            <person name="Goraichik I."/>
            <person name="Dimitrov K.M."/>
            <person name="Suarez D.L."/>
            <person name="Swayne D.E."/>
        </authorList>
    </citation>
    <scope>NUCLEOTIDE SEQUENCE [LARGE SCALE GENOMIC DNA]</scope>
    <source>
        <strain evidence="2 3">CECT 8397</strain>
    </source>
</reference>
<feature type="transmembrane region" description="Helical" evidence="1">
    <location>
        <begin position="38"/>
        <end position="61"/>
    </location>
</feature>
<dbReference type="RefSeq" id="WP_085862938.1">
    <property type="nucleotide sequence ID" value="NZ_FWFT01000001.1"/>
</dbReference>
<feature type="transmembrane region" description="Helical" evidence="1">
    <location>
        <begin position="6"/>
        <end position="26"/>
    </location>
</feature>
<keyword evidence="1" id="KW-0812">Transmembrane</keyword>
<keyword evidence="1" id="KW-1133">Transmembrane helix</keyword>
<accession>A0A1Y5RKJ4</accession>
<organism evidence="2 3">
    <name type="scientific">Pseudooctadecabacter jejudonensis</name>
    <dbReference type="NCBI Taxonomy" id="1391910"/>
    <lineage>
        <taxon>Bacteria</taxon>
        <taxon>Pseudomonadati</taxon>
        <taxon>Pseudomonadota</taxon>
        <taxon>Alphaproteobacteria</taxon>
        <taxon>Rhodobacterales</taxon>
        <taxon>Paracoccaceae</taxon>
        <taxon>Pseudooctadecabacter</taxon>
    </lineage>
</organism>
<evidence type="ECO:0000313" key="2">
    <source>
        <dbReference type="EMBL" id="SLN16911.1"/>
    </source>
</evidence>
<dbReference type="EMBL" id="FWFT01000001">
    <property type="protein sequence ID" value="SLN16911.1"/>
    <property type="molecule type" value="Genomic_DNA"/>
</dbReference>
<gene>
    <name evidence="2" type="ORF">PSJ8397_00476</name>
</gene>
<keyword evidence="1" id="KW-0472">Membrane</keyword>
<sequence>MIGRQGWLIFGWLLILGGVTFSQIEVRTRDRSGFVVDCFAFSNSMVSVALIVIGIVLIQATAVTDKAYLTLGLAACALFAAGFNLGDVLCPDFVLRPPQVDLWPF</sequence>
<evidence type="ECO:0000256" key="1">
    <source>
        <dbReference type="SAM" id="Phobius"/>
    </source>
</evidence>
<keyword evidence="3" id="KW-1185">Reference proteome</keyword>
<dbReference type="AlphaFoldDB" id="A0A1Y5RKJ4"/>
<name>A0A1Y5RKJ4_9RHOB</name>
<feature type="transmembrane region" description="Helical" evidence="1">
    <location>
        <begin position="67"/>
        <end position="86"/>
    </location>
</feature>
<protein>
    <submittedName>
        <fullName evidence="2">Uncharacterized protein</fullName>
    </submittedName>
</protein>
<proteinExistence type="predicted"/>
<dbReference type="Proteomes" id="UP000193623">
    <property type="component" value="Unassembled WGS sequence"/>
</dbReference>
<evidence type="ECO:0000313" key="3">
    <source>
        <dbReference type="Proteomes" id="UP000193623"/>
    </source>
</evidence>